<name>A0AA36MTM3_9DINO</name>
<dbReference type="InterPro" id="IPR051553">
    <property type="entry name" value="Ran_GTPase-activating"/>
</dbReference>
<evidence type="ECO:0000313" key="1">
    <source>
        <dbReference type="EMBL" id="CAJ1383432.1"/>
    </source>
</evidence>
<sequence>MLSLTVELLSGRSCELRVSEDLTAAQVAKLAAQHLDAPVSQLFAQSRALNSRQSLRQLGVQDGERLAGHCSQMRLLSGFEALRSAGDAWFLAVPQAKDAFLLMQSDGSISAWGGAACSEEFCERLHGITQLGATPHGAFASLQADGSVTTWGIAAAGGSKSHVQDQLQHVVAMQAAGSAFAALKGDGSVVCWGGRERKCNLGQDCSQVQEELYEVRHLRATESAFAALRADGAVVCWGNSCEGGDCTRAGDLRNVVALRATRRAFAAIKADGSVATWGLVECGGGSFLVQDQLQDVVEVCATAGAFAALKGDGSVVCWGDPAMGGRCEFELTEVRSLSASRGAFAALKRDGSVVAWGDGQCGGLVPTEFSARLKQVVELVPAALGFAARTVHGQVVCWGEIVPNAEVTATLTGVLEVRANLGAFAALKEDETLVTWGKSEWGGDSSAVQHQLTRVVEVCATAKAFAARTTEGVVVAWGAGTHGGVQPRLIAQLQRNAG</sequence>
<protein>
    <recommendedName>
        <fullName evidence="3">Ubiquitin-like domain-containing protein</fullName>
    </recommendedName>
</protein>
<dbReference type="SUPFAM" id="SSF50985">
    <property type="entry name" value="RCC1/BLIP-II"/>
    <property type="match status" value="2"/>
</dbReference>
<gene>
    <name evidence="1" type="ORF">EVOR1521_LOCUS10550</name>
</gene>
<dbReference type="PANTHER" id="PTHR45982">
    <property type="entry name" value="REGULATOR OF CHROMOSOME CONDENSATION"/>
    <property type="match status" value="1"/>
</dbReference>
<proteinExistence type="predicted"/>
<evidence type="ECO:0008006" key="3">
    <source>
        <dbReference type="Google" id="ProtNLM"/>
    </source>
</evidence>
<organism evidence="1 2">
    <name type="scientific">Effrenium voratum</name>
    <dbReference type="NCBI Taxonomy" id="2562239"/>
    <lineage>
        <taxon>Eukaryota</taxon>
        <taxon>Sar</taxon>
        <taxon>Alveolata</taxon>
        <taxon>Dinophyceae</taxon>
        <taxon>Suessiales</taxon>
        <taxon>Symbiodiniaceae</taxon>
        <taxon>Effrenium</taxon>
    </lineage>
</organism>
<dbReference type="Proteomes" id="UP001178507">
    <property type="component" value="Unassembled WGS sequence"/>
</dbReference>
<dbReference type="InterPro" id="IPR029071">
    <property type="entry name" value="Ubiquitin-like_domsf"/>
</dbReference>
<evidence type="ECO:0000313" key="2">
    <source>
        <dbReference type="Proteomes" id="UP001178507"/>
    </source>
</evidence>
<dbReference type="Gene3D" id="2.130.10.30">
    <property type="entry name" value="Regulator of chromosome condensation 1/beta-lactamase-inhibitor protein II"/>
    <property type="match status" value="2"/>
</dbReference>
<keyword evidence="2" id="KW-1185">Reference proteome</keyword>
<reference evidence="1" key="1">
    <citation type="submission" date="2023-08" db="EMBL/GenBank/DDBJ databases">
        <authorList>
            <person name="Chen Y."/>
            <person name="Shah S."/>
            <person name="Dougan E. K."/>
            <person name="Thang M."/>
            <person name="Chan C."/>
        </authorList>
    </citation>
    <scope>NUCLEOTIDE SEQUENCE</scope>
</reference>
<dbReference type="InterPro" id="IPR009091">
    <property type="entry name" value="RCC1/BLIP-II"/>
</dbReference>
<comment type="caution">
    <text evidence="1">The sequence shown here is derived from an EMBL/GenBank/DDBJ whole genome shotgun (WGS) entry which is preliminary data.</text>
</comment>
<dbReference type="SUPFAM" id="SSF54236">
    <property type="entry name" value="Ubiquitin-like"/>
    <property type="match status" value="1"/>
</dbReference>
<accession>A0AA36MTM3</accession>
<dbReference type="AlphaFoldDB" id="A0AA36MTM3"/>
<dbReference type="PANTHER" id="PTHR45982:SF1">
    <property type="entry name" value="REGULATOR OF CHROMOSOME CONDENSATION"/>
    <property type="match status" value="1"/>
</dbReference>
<dbReference type="EMBL" id="CAUJNA010001013">
    <property type="protein sequence ID" value="CAJ1383432.1"/>
    <property type="molecule type" value="Genomic_DNA"/>
</dbReference>